<keyword evidence="10" id="KW-1185">Reference proteome</keyword>
<dbReference type="InterPro" id="IPR012337">
    <property type="entry name" value="RNaseH-like_sf"/>
</dbReference>
<name>A0AA88H2J2_ARTSF</name>
<evidence type="ECO:0000256" key="3">
    <source>
        <dbReference type="ARBA" id="ARBA00012180"/>
    </source>
</evidence>
<accession>A0AA88H2J2</accession>
<dbReference type="EMBL" id="JAVRJZ010000797">
    <property type="protein sequence ID" value="KAK2702139.1"/>
    <property type="molecule type" value="Genomic_DNA"/>
</dbReference>
<organism evidence="9 10">
    <name type="scientific">Artemia franciscana</name>
    <name type="common">Brine shrimp</name>
    <name type="synonym">Artemia sanfranciscana</name>
    <dbReference type="NCBI Taxonomy" id="6661"/>
    <lineage>
        <taxon>Eukaryota</taxon>
        <taxon>Metazoa</taxon>
        <taxon>Ecdysozoa</taxon>
        <taxon>Arthropoda</taxon>
        <taxon>Crustacea</taxon>
        <taxon>Branchiopoda</taxon>
        <taxon>Anostraca</taxon>
        <taxon>Artemiidae</taxon>
        <taxon>Artemia</taxon>
    </lineage>
</organism>
<dbReference type="InterPro" id="IPR036397">
    <property type="entry name" value="RNaseH_sf"/>
</dbReference>
<evidence type="ECO:0000256" key="1">
    <source>
        <dbReference type="ARBA" id="ARBA00000077"/>
    </source>
</evidence>
<gene>
    <name evidence="9" type="ORF">QYM36_019269</name>
</gene>
<keyword evidence="6" id="KW-0255">Endonuclease</keyword>
<dbReference type="SUPFAM" id="SSF53098">
    <property type="entry name" value="Ribonuclease H-like"/>
    <property type="match status" value="1"/>
</dbReference>
<dbReference type="GO" id="GO:0043137">
    <property type="term" value="P:DNA replication, removal of RNA primer"/>
    <property type="evidence" value="ECO:0007669"/>
    <property type="project" value="TreeGrafter"/>
</dbReference>
<keyword evidence="4" id="KW-0540">Nuclease</keyword>
<evidence type="ECO:0000256" key="2">
    <source>
        <dbReference type="ARBA" id="ARBA00005300"/>
    </source>
</evidence>
<comment type="catalytic activity">
    <reaction evidence="1">
        <text>Endonucleolytic cleavage to 5'-phosphomonoester.</text>
        <dbReference type="EC" id="3.1.26.4"/>
    </reaction>
</comment>
<dbReference type="Gene3D" id="3.30.420.10">
    <property type="entry name" value="Ribonuclease H-like superfamily/Ribonuclease H"/>
    <property type="match status" value="1"/>
</dbReference>
<dbReference type="CDD" id="cd09276">
    <property type="entry name" value="Rnase_HI_RT_non_LTR"/>
    <property type="match status" value="1"/>
</dbReference>
<evidence type="ECO:0000256" key="7">
    <source>
        <dbReference type="ARBA" id="ARBA00022801"/>
    </source>
</evidence>
<proteinExistence type="inferred from homology"/>
<dbReference type="GO" id="GO:0004523">
    <property type="term" value="F:RNA-DNA hybrid ribonuclease activity"/>
    <property type="evidence" value="ECO:0007669"/>
    <property type="project" value="UniProtKB-EC"/>
</dbReference>
<keyword evidence="5" id="KW-0479">Metal-binding</keyword>
<dbReference type="AlphaFoldDB" id="A0AA88H2J2"/>
<keyword evidence="7" id="KW-0378">Hydrolase</keyword>
<evidence type="ECO:0000259" key="8">
    <source>
        <dbReference type="PROSITE" id="PS50879"/>
    </source>
</evidence>
<dbReference type="Pfam" id="PF00075">
    <property type="entry name" value="RNase_H"/>
    <property type="match status" value="1"/>
</dbReference>
<dbReference type="PANTHER" id="PTHR10642">
    <property type="entry name" value="RIBONUCLEASE H1"/>
    <property type="match status" value="1"/>
</dbReference>
<comment type="caution">
    <text evidence="9">The sequence shown here is derived from an EMBL/GenBank/DDBJ whole genome shotgun (WGS) entry which is preliminary data.</text>
</comment>
<dbReference type="InterPro" id="IPR050092">
    <property type="entry name" value="RNase_H"/>
</dbReference>
<dbReference type="EC" id="3.1.26.4" evidence="3"/>
<dbReference type="PROSITE" id="PS50879">
    <property type="entry name" value="RNASE_H_1"/>
    <property type="match status" value="1"/>
</dbReference>
<evidence type="ECO:0000313" key="9">
    <source>
        <dbReference type="EMBL" id="KAK2702139.1"/>
    </source>
</evidence>
<evidence type="ECO:0000256" key="5">
    <source>
        <dbReference type="ARBA" id="ARBA00022723"/>
    </source>
</evidence>
<feature type="domain" description="RNase H type-1" evidence="8">
    <location>
        <begin position="355"/>
        <end position="485"/>
    </location>
</feature>
<dbReference type="PANTHER" id="PTHR10642:SF26">
    <property type="entry name" value="RIBONUCLEASE H1"/>
    <property type="match status" value="1"/>
</dbReference>
<evidence type="ECO:0000256" key="6">
    <source>
        <dbReference type="ARBA" id="ARBA00022759"/>
    </source>
</evidence>
<dbReference type="GO" id="GO:0046872">
    <property type="term" value="F:metal ion binding"/>
    <property type="evidence" value="ECO:0007669"/>
    <property type="project" value="UniProtKB-KW"/>
</dbReference>
<evidence type="ECO:0000256" key="4">
    <source>
        <dbReference type="ARBA" id="ARBA00022722"/>
    </source>
</evidence>
<protein>
    <recommendedName>
        <fullName evidence="3">ribonuclease H</fullName>
        <ecNumber evidence="3">3.1.26.4</ecNumber>
    </recommendedName>
</protein>
<comment type="similarity">
    <text evidence="2">Belongs to the RNase H family.</text>
</comment>
<reference evidence="9" key="1">
    <citation type="submission" date="2023-07" db="EMBL/GenBank/DDBJ databases">
        <title>Chromosome-level genome assembly of Artemia franciscana.</title>
        <authorList>
            <person name="Jo E."/>
        </authorList>
    </citation>
    <scope>NUCLEOTIDE SEQUENCE</scope>
    <source>
        <tissue evidence="9">Whole body</tissue>
    </source>
</reference>
<dbReference type="GO" id="GO:0003676">
    <property type="term" value="F:nucleic acid binding"/>
    <property type="evidence" value="ECO:0007669"/>
    <property type="project" value="InterPro"/>
</dbReference>
<sequence>MKESKRLPGIEIYNHLKLGNFVQFEYEEERFPGEVPQLDPKKKRLKIKAMAMAGVKSPEHYQTQPMQIWHDPKNGSNQFPFAGSPQSVTYQTITSPGQSQAIRYYNQTDTNQWINTNKENKTVKVKNKRETIKEHIQLSVQNRFEVLSDEAANESDNESYMGEAVSCREAEGMPSISNDINNERRREENPRILSPTVTNTLAIPKGHEKVNLENKAKNRKPLPMTVITNASIEYNCSVNIILTEHNKQFPDHSTIIKNLKNILKENKFEYDLVKNNELLIVHSQNENSKELLLKTTKLGSLSVMVELRKNEMLHLQDPPLIPPWTSRSIKYLTNEFEKEDPLNYIKFNHLMVTEYKEHLKVYTDGSKNNEGVGAAFVIPILNKTELFKLDPSQSILEAELVAIMKAGSYLMSISSEKNKILICSDSKSAIEALQSPKQTSREITTTQLVMDELAKSTNTSVTIMWVPGHKNIRGNEEADIAAKKR</sequence>
<dbReference type="InterPro" id="IPR002156">
    <property type="entry name" value="RNaseH_domain"/>
</dbReference>
<evidence type="ECO:0000313" key="10">
    <source>
        <dbReference type="Proteomes" id="UP001187531"/>
    </source>
</evidence>
<dbReference type="Proteomes" id="UP001187531">
    <property type="component" value="Unassembled WGS sequence"/>
</dbReference>